<feature type="domain" description="IFT121 second beta-propeller" evidence="10">
    <location>
        <begin position="335"/>
        <end position="660"/>
    </location>
</feature>
<dbReference type="InterPro" id="IPR036322">
    <property type="entry name" value="WD40_repeat_dom_sf"/>
</dbReference>
<dbReference type="Pfam" id="PF23145">
    <property type="entry name" value="Zf_2nd_IFT121"/>
    <property type="match status" value="1"/>
</dbReference>
<accession>A0AB34IA41</accession>
<dbReference type="InterPro" id="IPR039857">
    <property type="entry name" value="Ift122/121"/>
</dbReference>
<feature type="domain" description="IFT121/TULP4 N-terminal" evidence="11">
    <location>
        <begin position="1"/>
        <end position="330"/>
    </location>
</feature>
<proteinExistence type="predicted"/>
<keyword evidence="5" id="KW-0970">Cilium biogenesis/degradation</keyword>
<evidence type="ECO:0008006" key="15">
    <source>
        <dbReference type="Google" id="ProtNLM"/>
    </source>
</evidence>
<sequence>MFVYLSKKIAIPNGVKLKSLRWNATKGWIVCGGDNGLLKVLKLDSGRAADKKGAAAPSNLSMNQTLEGHNGAVVCVCWNEIHRKLTTSDQYGLIIVWMLHKGMWFEEMINNRNKSTVRGMKWTSDGERICIIYEDGAVIVGSVDGNRKWGKELKTELCHVEWSPDGRNIIFGTLQCEVHIYDSTGNFISKLPLHCLEEASAPTSLIGIHWYDGSEGFQDINQPTLAIGFQNGRLQLMRHEADENPVLIDTGLVATNLQWNTDGSVLALAGNFGAGGAGRDISMVQFYSPLGQLLRTLKVPGSGIHALSWEGGSLRVALAVDSFIYFANIRPDYRWGYFGETLVIAYTQPERSDTTVLFWNTRTDERSVKFFKQLLAIRAASETCVLGTPADDGSAQFVLILCNVIGSPLDAKYIDFEPQHLLITPYHVVAANHTFVYVWQYRTLMSKLTSVDLGTGSLRRKEGRERAFHIDDDPALNASLEPAVIVQGRYPTPDQIIAMGASQSVLLVARESGVMHRYSLPHLSLDQQYTLRFRPQSIAINCDSTRAAIIDTNGVLSFFDLSPGATEGGEVMQPAAEGEAPTRFERKDAWDMRWADDNPELFALMEKTRMFIFRGLEAEEPVLSSAYICSFSQLEIQAVLLDQLMREPESPSKEYLLKFETRALREGRELLEKASLSDATKYIEENPNPKLWRLLAEAALQKLDFVTADQAFVHNSDYMGVQFVKRLRLLDDAKKQAAEVAAYFGNFDEAERIYRDLDRRDLSLQLRANIGDWGKVVQLVNQGGGDDSMLQTAWNRLGDYLYEQQRPARAAQYYIQAKNMEALMNCYCATEDWTGLARMTTVINEGSPLLIEIGLRFAAVGMSEEAVAAFTKGGNIKVAVESCVASHHWETAVKLAESYEFPEVQSILAKYAKELLDAGKQLHAVELYRKANQYTDAAKLLASMGAEIGETRMNPLRAKKLFVMAALEVERMRKSMITTAAFEGTQTAAQTLDSLVEEDKATGGDKWLDSSWRGAEAYHFLLLAQHQLYNGYPADAMRTALRLRSYENVLPADQIYAIIALSAFYAKFFGQCSKAFIKLKSLSLPEHKKAAIAKLALAIFSQYSPADPATKSNSCPNRCRAPIKEWEGRCAECGTQFATCVASGRSILDPDQTSSCRVCKHRFYNSELRSKRNCPLCHSPLQLGMHHGSSAELNLDLRREHSIN</sequence>
<evidence type="ECO:0000256" key="5">
    <source>
        <dbReference type="ARBA" id="ARBA00022794"/>
    </source>
</evidence>
<evidence type="ECO:0000313" key="14">
    <source>
        <dbReference type="Proteomes" id="UP001515480"/>
    </source>
</evidence>
<dbReference type="PANTHER" id="PTHR12764">
    <property type="entry name" value="WD REPEAT DOMAIN-RELATED"/>
    <property type="match status" value="1"/>
</dbReference>
<reference evidence="13 14" key="1">
    <citation type="journal article" date="2024" name="Science">
        <title>Giant polyketide synthase enzymes in the biosynthesis of giant marine polyether toxins.</title>
        <authorList>
            <person name="Fallon T.R."/>
            <person name="Shende V.V."/>
            <person name="Wierzbicki I.H."/>
            <person name="Pendleton A.L."/>
            <person name="Watervoot N.F."/>
            <person name="Auber R.P."/>
            <person name="Gonzalez D.J."/>
            <person name="Wisecaver J.H."/>
            <person name="Moore B.S."/>
        </authorList>
    </citation>
    <scope>NUCLEOTIDE SEQUENCE [LARGE SCALE GENOMIC DNA]</scope>
    <source>
        <strain evidence="13 14">12B1</strain>
    </source>
</reference>
<dbReference type="GO" id="GO:0061512">
    <property type="term" value="P:protein localization to cilium"/>
    <property type="evidence" value="ECO:0007669"/>
    <property type="project" value="TreeGrafter"/>
</dbReference>
<dbReference type="InterPro" id="IPR056158">
    <property type="entry name" value="Beta-prop_IFT121_2nd"/>
</dbReference>
<dbReference type="Pfam" id="PF23390">
    <property type="entry name" value="Beta-prop_WDR35_2nd"/>
    <property type="match status" value="1"/>
</dbReference>
<dbReference type="AlphaFoldDB" id="A0AB34IA41"/>
<keyword evidence="2" id="KW-0963">Cytoplasm</keyword>
<dbReference type="Pfam" id="PF25768">
    <property type="entry name" value="TPR_IFT121"/>
    <property type="match status" value="1"/>
</dbReference>
<evidence type="ECO:0000259" key="10">
    <source>
        <dbReference type="Pfam" id="PF23390"/>
    </source>
</evidence>
<evidence type="ECO:0000256" key="2">
    <source>
        <dbReference type="ARBA" id="ARBA00022490"/>
    </source>
</evidence>
<evidence type="ECO:0000259" key="11">
    <source>
        <dbReference type="Pfam" id="PF24797"/>
    </source>
</evidence>
<keyword evidence="3" id="KW-0853">WD repeat</keyword>
<comment type="caution">
    <text evidence="13">The sequence shown here is derived from an EMBL/GenBank/DDBJ whole genome shotgun (WGS) entry which is preliminary data.</text>
</comment>
<dbReference type="Pfam" id="PF25170">
    <property type="entry name" value="TPR_WDR35"/>
    <property type="match status" value="1"/>
</dbReference>
<dbReference type="GO" id="GO:0035721">
    <property type="term" value="P:intraciliary retrograde transport"/>
    <property type="evidence" value="ECO:0007669"/>
    <property type="project" value="TreeGrafter"/>
</dbReference>
<keyword evidence="6" id="KW-0969">Cilium</keyword>
<dbReference type="InterPro" id="IPR056159">
    <property type="entry name" value="Beta-prop_IFT121_TULP_N"/>
</dbReference>
<dbReference type="SUPFAM" id="SSF50978">
    <property type="entry name" value="WD40 repeat-like"/>
    <property type="match status" value="2"/>
</dbReference>
<dbReference type="InterPro" id="IPR001680">
    <property type="entry name" value="WD40_rpt"/>
</dbReference>
<keyword evidence="7" id="KW-0206">Cytoskeleton</keyword>
<evidence type="ECO:0000256" key="8">
    <source>
        <dbReference type="ARBA" id="ARBA00023273"/>
    </source>
</evidence>
<evidence type="ECO:0000256" key="6">
    <source>
        <dbReference type="ARBA" id="ARBA00023069"/>
    </source>
</evidence>
<dbReference type="InterPro" id="IPR017233">
    <property type="entry name" value="WDR35"/>
</dbReference>
<evidence type="ECO:0000313" key="13">
    <source>
        <dbReference type="EMBL" id="KAL1495691.1"/>
    </source>
</evidence>
<evidence type="ECO:0000259" key="12">
    <source>
        <dbReference type="Pfam" id="PF25768"/>
    </source>
</evidence>
<dbReference type="InterPro" id="IPR015943">
    <property type="entry name" value="WD40/YVTN_repeat-like_dom_sf"/>
</dbReference>
<dbReference type="Gene3D" id="2.130.10.10">
    <property type="entry name" value="YVTN repeat-like/Quinoprotein amine dehydrogenase"/>
    <property type="match status" value="1"/>
</dbReference>
<dbReference type="InterPro" id="IPR057979">
    <property type="entry name" value="TPR_IFT121"/>
</dbReference>
<keyword evidence="14" id="KW-1185">Reference proteome</keyword>
<dbReference type="GO" id="GO:0030991">
    <property type="term" value="C:intraciliary transport particle A"/>
    <property type="evidence" value="ECO:0007669"/>
    <property type="project" value="TreeGrafter"/>
</dbReference>
<keyword evidence="8" id="KW-0966">Cell projection</keyword>
<dbReference type="PIRSF" id="PIRSF037536">
    <property type="entry name" value="WD_repeat_p35"/>
    <property type="match status" value="1"/>
</dbReference>
<dbReference type="GO" id="GO:0097730">
    <property type="term" value="C:non-motile cilium"/>
    <property type="evidence" value="ECO:0007669"/>
    <property type="project" value="TreeGrafter"/>
</dbReference>
<feature type="domain" description="IFT121-like TPR repeats" evidence="12">
    <location>
        <begin position="1010"/>
        <end position="1107"/>
    </location>
</feature>
<dbReference type="InterPro" id="IPR056170">
    <property type="entry name" value="Znf_IFT121-like"/>
</dbReference>
<feature type="domain" description="IFT121-like zinc finger" evidence="9">
    <location>
        <begin position="1139"/>
        <end position="1181"/>
    </location>
</feature>
<evidence type="ECO:0000256" key="7">
    <source>
        <dbReference type="ARBA" id="ARBA00023212"/>
    </source>
</evidence>
<keyword evidence="4" id="KW-0677">Repeat</keyword>
<dbReference type="Pfam" id="PF24797">
    <property type="entry name" value="Beta-prop_WDR35_TULP_N"/>
    <property type="match status" value="1"/>
</dbReference>
<name>A0AB34IA41_PRYPA</name>
<dbReference type="InterPro" id="IPR057361">
    <property type="entry name" value="TPR_WDR35"/>
</dbReference>
<evidence type="ECO:0000256" key="1">
    <source>
        <dbReference type="ARBA" id="ARBA00004120"/>
    </source>
</evidence>
<dbReference type="Gene3D" id="1.25.40.470">
    <property type="match status" value="1"/>
</dbReference>
<evidence type="ECO:0000256" key="4">
    <source>
        <dbReference type="ARBA" id="ARBA00022737"/>
    </source>
</evidence>
<dbReference type="GO" id="GO:1905515">
    <property type="term" value="P:non-motile cilium assembly"/>
    <property type="evidence" value="ECO:0007669"/>
    <property type="project" value="TreeGrafter"/>
</dbReference>
<dbReference type="SMART" id="SM00320">
    <property type="entry name" value="WD40"/>
    <property type="match status" value="3"/>
</dbReference>
<dbReference type="Proteomes" id="UP001515480">
    <property type="component" value="Unassembled WGS sequence"/>
</dbReference>
<organism evidence="13 14">
    <name type="scientific">Prymnesium parvum</name>
    <name type="common">Toxic golden alga</name>
    <dbReference type="NCBI Taxonomy" id="97485"/>
    <lineage>
        <taxon>Eukaryota</taxon>
        <taxon>Haptista</taxon>
        <taxon>Haptophyta</taxon>
        <taxon>Prymnesiophyceae</taxon>
        <taxon>Prymnesiales</taxon>
        <taxon>Prymnesiaceae</taxon>
        <taxon>Prymnesium</taxon>
    </lineage>
</organism>
<protein>
    <recommendedName>
        <fullName evidence="15">Anaphase-promoting complex subunit 4 WD40 domain-containing protein</fullName>
    </recommendedName>
</protein>
<comment type="subcellular location">
    <subcellularLocation>
        <location evidence="1">Cytoplasm</location>
        <location evidence="1">Cytoskeleton</location>
        <location evidence="1">Cilium basal body</location>
    </subcellularLocation>
</comment>
<dbReference type="PANTHER" id="PTHR12764:SF5">
    <property type="entry name" value="LD29485P"/>
    <property type="match status" value="1"/>
</dbReference>
<gene>
    <name evidence="13" type="ORF">AB1Y20_016554</name>
</gene>
<evidence type="ECO:0000259" key="9">
    <source>
        <dbReference type="Pfam" id="PF23145"/>
    </source>
</evidence>
<dbReference type="EMBL" id="JBGBPQ010000031">
    <property type="protein sequence ID" value="KAL1495691.1"/>
    <property type="molecule type" value="Genomic_DNA"/>
</dbReference>
<evidence type="ECO:0000256" key="3">
    <source>
        <dbReference type="ARBA" id="ARBA00022574"/>
    </source>
</evidence>